<evidence type="ECO:0000259" key="2">
    <source>
        <dbReference type="Pfam" id="PF05226"/>
    </source>
</evidence>
<feature type="transmembrane region" description="Helical" evidence="1">
    <location>
        <begin position="351"/>
        <end position="372"/>
    </location>
</feature>
<accession>A0A644VCN1</accession>
<feature type="transmembrane region" description="Helical" evidence="1">
    <location>
        <begin position="396"/>
        <end position="424"/>
    </location>
</feature>
<evidence type="ECO:0000256" key="1">
    <source>
        <dbReference type="SAM" id="Phobius"/>
    </source>
</evidence>
<name>A0A644VCN1_9ZZZZ</name>
<feature type="domain" description="CHASE2" evidence="2">
    <location>
        <begin position="137"/>
        <end position="362"/>
    </location>
</feature>
<keyword evidence="1" id="KW-0812">Transmembrane</keyword>
<organism evidence="3">
    <name type="scientific">bioreactor metagenome</name>
    <dbReference type="NCBI Taxonomy" id="1076179"/>
    <lineage>
        <taxon>unclassified sequences</taxon>
        <taxon>metagenomes</taxon>
        <taxon>ecological metagenomes</taxon>
    </lineage>
</organism>
<dbReference type="InterPro" id="IPR007890">
    <property type="entry name" value="CHASE2"/>
</dbReference>
<dbReference type="Pfam" id="PF05226">
    <property type="entry name" value="CHASE2"/>
    <property type="match status" value="1"/>
</dbReference>
<proteinExistence type="predicted"/>
<dbReference type="EMBL" id="VSSQ01000271">
    <property type="protein sequence ID" value="MPL89040.1"/>
    <property type="molecule type" value="Genomic_DNA"/>
</dbReference>
<dbReference type="AlphaFoldDB" id="A0A644VCN1"/>
<keyword evidence="1" id="KW-0472">Membrane</keyword>
<sequence>MINPLYGLVLYLSDNPRVMKTRSTEKNPDRKRIVKVPLQRIRSFLNFLFPGITWLKGLLMSMHSVWMITVALLWLGHVNYMDGFEFMNDFFNMRSFFKEYVFKSSVSSESNDKFLFINTSRNNELLPYDNDNTINTVITDRAVLASKLKILNENQDKVKFVICDIFFESPSADKIADSLLQAEIKKLTAANKFVMPGFYNDVEKELVKPVFAGATGLSQYRSSFLNVQFLKYSLFLYGDMPQMPLIALQSMKNSKMQKKKCGIINYYTYNGRWVLNTFIPEFRYSQSDLAEGTNYFQLGLFEEYFLKDEQIVIIGDFEGANDIHHSMAGLISGPVILANIVASLMNNDHVISVWYIGLLFIVFFYVSFHSFYSQSNARPGKTLWGKLVHQIRDKRIYLLLLLLVYLSMLIFHHYIHILILLSYFGLIDGYKHFMLKTED</sequence>
<protein>
    <recommendedName>
        <fullName evidence="2">CHASE2 domain-containing protein</fullName>
    </recommendedName>
</protein>
<keyword evidence="1" id="KW-1133">Transmembrane helix</keyword>
<evidence type="ECO:0000313" key="3">
    <source>
        <dbReference type="EMBL" id="MPL89040.1"/>
    </source>
</evidence>
<comment type="caution">
    <text evidence="3">The sequence shown here is derived from an EMBL/GenBank/DDBJ whole genome shotgun (WGS) entry which is preliminary data.</text>
</comment>
<gene>
    <name evidence="3" type="ORF">SDC9_35071</name>
</gene>
<reference evidence="3" key="1">
    <citation type="submission" date="2019-08" db="EMBL/GenBank/DDBJ databases">
        <authorList>
            <person name="Kucharzyk K."/>
            <person name="Murdoch R.W."/>
            <person name="Higgins S."/>
            <person name="Loffler F."/>
        </authorList>
    </citation>
    <scope>NUCLEOTIDE SEQUENCE</scope>
</reference>